<dbReference type="InterPro" id="IPR024524">
    <property type="entry name" value="DUF3800"/>
</dbReference>
<sequence length="238" mass="27589">MENSVSIYCDESSHLESVALSAIMGLGALSCLTDKKDEAFATIRAIKAKHGLSKDFEIKWSKVSMGKIDFYKELINYYFDQDFLGFRCIIIDKTKLEHKLHDSSHDDFYYKMIFLLIRELLDPENNYRIYLDKKDTAGRKKVDKLHEFLCNKNYDYKKEIVKSIQEVVSNQIELIQLCDLLLGAVCYQNRGLNTNAGKMTLLELIIARSGYTLVKNTFPSEHKMNILVWKSKKESENV</sequence>
<dbReference type="Pfam" id="PF12686">
    <property type="entry name" value="DUF3800"/>
    <property type="match status" value="1"/>
</dbReference>
<dbReference type="EMBL" id="CP117880">
    <property type="protein sequence ID" value="WDF70567.1"/>
    <property type="molecule type" value="Genomic_DNA"/>
</dbReference>
<proteinExistence type="predicted"/>
<gene>
    <name evidence="1" type="ORF">PQ465_09370</name>
</gene>
<reference evidence="1 2" key="1">
    <citation type="submission" date="2023-02" db="EMBL/GenBank/DDBJ databases">
        <title>Genome sequence of Sphingobacterium sp. KACC 22765.</title>
        <authorList>
            <person name="Kim S."/>
            <person name="Heo J."/>
            <person name="Kwon S.-W."/>
        </authorList>
    </citation>
    <scope>NUCLEOTIDE SEQUENCE [LARGE SCALE GENOMIC DNA]</scope>
    <source>
        <strain evidence="1 2">KACC 22765</strain>
    </source>
</reference>
<evidence type="ECO:0000313" key="1">
    <source>
        <dbReference type="EMBL" id="WDF70567.1"/>
    </source>
</evidence>
<organism evidence="1 2">
    <name type="scientific">Sphingobacterium oryzagri</name>
    <dbReference type="NCBI Taxonomy" id="3025669"/>
    <lineage>
        <taxon>Bacteria</taxon>
        <taxon>Pseudomonadati</taxon>
        <taxon>Bacteroidota</taxon>
        <taxon>Sphingobacteriia</taxon>
        <taxon>Sphingobacteriales</taxon>
        <taxon>Sphingobacteriaceae</taxon>
        <taxon>Sphingobacterium</taxon>
    </lineage>
</organism>
<keyword evidence="2" id="KW-1185">Reference proteome</keyword>
<protein>
    <submittedName>
        <fullName evidence="1">DUF3800 domain-containing protein</fullName>
    </submittedName>
</protein>
<dbReference type="Proteomes" id="UP001221558">
    <property type="component" value="Chromosome"/>
</dbReference>
<evidence type="ECO:0000313" key="2">
    <source>
        <dbReference type="Proteomes" id="UP001221558"/>
    </source>
</evidence>
<dbReference type="RefSeq" id="WP_274269273.1">
    <property type="nucleotide sequence ID" value="NZ_CP117880.1"/>
</dbReference>
<name>A0ABY7WLU5_9SPHI</name>
<accession>A0ABY7WLU5</accession>